<keyword evidence="5" id="KW-1003">Cell membrane</keyword>
<name>A0ABS5EJP8_9PROT</name>
<feature type="transmembrane region" description="Helical" evidence="11">
    <location>
        <begin position="105"/>
        <end position="126"/>
    </location>
</feature>
<evidence type="ECO:0000256" key="11">
    <source>
        <dbReference type="RuleBase" id="RU363032"/>
    </source>
</evidence>
<comment type="similarity">
    <text evidence="3">Belongs to the ABC transporter superfamily.</text>
</comment>
<feature type="transmembrane region" description="Helical" evidence="11">
    <location>
        <begin position="132"/>
        <end position="152"/>
    </location>
</feature>
<keyword evidence="4 11" id="KW-0813">Transport</keyword>
<dbReference type="InterPro" id="IPR017871">
    <property type="entry name" value="ABC_transporter-like_CS"/>
</dbReference>
<dbReference type="Proteomes" id="UP000698752">
    <property type="component" value="Unassembled WGS sequence"/>
</dbReference>
<evidence type="ECO:0000256" key="8">
    <source>
        <dbReference type="ARBA" id="ARBA00022840"/>
    </source>
</evidence>
<dbReference type="PROSITE" id="PS50928">
    <property type="entry name" value="ABC_TM1"/>
    <property type="match status" value="1"/>
</dbReference>
<comment type="similarity">
    <text evidence="11">Belongs to the binding-protein-dependent transport system permease family.</text>
</comment>
<sequence>MRRFPWWAAGFVALSIIVAILVPWLGLHDPYTIATGRQFEAPSWTHPLGRDELGRDVLSRLLWGSRTSLSVALASAVSGCVLGVLLGMIGGFLRGPVEVVILRGTDALLCFPPLLLALLAVTLLGVGYSTLIPLMALVFLPSFVRIAYASVLSIRSQDYVEAMRVLGAGRIRVLMGTILPNIAGPVLVQFSLAASAAITLESGLSFIGLGVAPPTPTWGGMIGAGRSVMQHAPLQLLWPCLMLTMTIVSINMLCDGVRDMLDPQSLPMRLKRRPVLPPAPPAPAERGFQLQGLDVAIVTPGGGRILPVNDVSLAVAPGRTLALVGESGSGKSMTGLALTGLLPASAAVSAGAAWLDGEELLREGEKQARSRRGRDIAMIFQDPASSLNPVQRIGTQIEEMLRLHDAPGAPARGPRVIELLARVGIPDPARRARAWPHELSGGMRQRVMIAMAIANRPKLIIADEPTTALDVTIQAQILELLAELQRESDLALIFITHSLPVVAEMADTVAVMYAGQIVETGAVADVFAAPRHPYTRALLASAASPEGSPPQGIPGQVPAFTALPPGCRFAPRCGMRSASCEETPPALVETAAGWQSRCVRWKELA</sequence>
<dbReference type="InterPro" id="IPR000515">
    <property type="entry name" value="MetI-like"/>
</dbReference>
<keyword evidence="10 11" id="KW-0472">Membrane</keyword>
<evidence type="ECO:0000256" key="5">
    <source>
        <dbReference type="ARBA" id="ARBA00022475"/>
    </source>
</evidence>
<keyword evidence="7" id="KW-0547">Nucleotide-binding</keyword>
<dbReference type="SMART" id="SM00382">
    <property type="entry name" value="AAA"/>
    <property type="match status" value="1"/>
</dbReference>
<feature type="transmembrane region" description="Helical" evidence="11">
    <location>
        <begin position="7"/>
        <end position="27"/>
    </location>
</feature>
<dbReference type="InterPro" id="IPR003593">
    <property type="entry name" value="AAA+_ATPase"/>
</dbReference>
<dbReference type="Gene3D" id="3.40.50.300">
    <property type="entry name" value="P-loop containing nucleotide triphosphate hydrolases"/>
    <property type="match status" value="1"/>
</dbReference>
<dbReference type="PANTHER" id="PTHR43297:SF2">
    <property type="entry name" value="DIPEPTIDE TRANSPORT ATP-BINDING PROTEIN DPPD"/>
    <property type="match status" value="1"/>
</dbReference>
<keyword evidence="9 11" id="KW-1133">Transmembrane helix</keyword>
<evidence type="ECO:0000313" key="15">
    <source>
        <dbReference type="Proteomes" id="UP000698752"/>
    </source>
</evidence>
<evidence type="ECO:0000256" key="4">
    <source>
        <dbReference type="ARBA" id="ARBA00022448"/>
    </source>
</evidence>
<dbReference type="Pfam" id="PF08352">
    <property type="entry name" value="oligo_HPY"/>
    <property type="match status" value="1"/>
</dbReference>
<feature type="domain" description="ABC transporter" evidence="12">
    <location>
        <begin position="290"/>
        <end position="539"/>
    </location>
</feature>
<evidence type="ECO:0000313" key="14">
    <source>
        <dbReference type="EMBL" id="MBR0650832.1"/>
    </source>
</evidence>
<gene>
    <name evidence="14" type="ORF">GXW78_14260</name>
</gene>
<keyword evidence="6 11" id="KW-0812">Transmembrane</keyword>
<dbReference type="Gene3D" id="1.10.3720.10">
    <property type="entry name" value="MetI-like"/>
    <property type="match status" value="1"/>
</dbReference>
<proteinExistence type="inferred from homology"/>
<dbReference type="EMBL" id="JAAEDI010000014">
    <property type="protein sequence ID" value="MBR0650832.1"/>
    <property type="molecule type" value="Genomic_DNA"/>
</dbReference>
<dbReference type="PROSITE" id="PS00211">
    <property type="entry name" value="ABC_TRANSPORTER_1"/>
    <property type="match status" value="1"/>
</dbReference>
<keyword evidence="8" id="KW-0067">ATP-binding</keyword>
<dbReference type="InterPro" id="IPR027417">
    <property type="entry name" value="P-loop_NTPase"/>
</dbReference>
<evidence type="ECO:0000256" key="10">
    <source>
        <dbReference type="ARBA" id="ARBA00023136"/>
    </source>
</evidence>
<evidence type="ECO:0000256" key="3">
    <source>
        <dbReference type="ARBA" id="ARBA00005417"/>
    </source>
</evidence>
<dbReference type="RefSeq" id="WP_211869497.1">
    <property type="nucleotide sequence ID" value="NZ_JAAEDI010000014.1"/>
</dbReference>
<reference evidence="15" key="1">
    <citation type="journal article" date="2021" name="Syst. Appl. Microbiol.">
        <title>Roseomonas hellenica sp. nov., isolated from roots of wild-growing Alkanna tinctoria.</title>
        <authorList>
            <person name="Rat A."/>
            <person name="Naranjo H.D."/>
            <person name="Lebbe L."/>
            <person name="Cnockaert M."/>
            <person name="Krigas N."/>
            <person name="Grigoriadou K."/>
            <person name="Maloupa E."/>
            <person name="Willems A."/>
        </authorList>
    </citation>
    <scope>NUCLEOTIDE SEQUENCE [LARGE SCALE GENOMIC DNA]</scope>
    <source>
        <strain evidence="15">LMG 31159</strain>
    </source>
</reference>
<dbReference type="PANTHER" id="PTHR43297">
    <property type="entry name" value="OLIGOPEPTIDE TRANSPORT ATP-BINDING PROTEIN APPD"/>
    <property type="match status" value="1"/>
</dbReference>
<dbReference type="InterPro" id="IPR003439">
    <property type="entry name" value="ABC_transporter-like_ATP-bd"/>
</dbReference>
<comment type="caution">
    <text evidence="14">The sequence shown here is derived from an EMBL/GenBank/DDBJ whole genome shotgun (WGS) entry which is preliminary data.</text>
</comment>
<dbReference type="InterPro" id="IPR050388">
    <property type="entry name" value="ABC_Ni/Peptide_Import"/>
</dbReference>
<evidence type="ECO:0000256" key="9">
    <source>
        <dbReference type="ARBA" id="ARBA00022989"/>
    </source>
</evidence>
<dbReference type="InterPro" id="IPR013563">
    <property type="entry name" value="Oligopep_ABC_C"/>
</dbReference>
<evidence type="ECO:0000259" key="12">
    <source>
        <dbReference type="PROSITE" id="PS50893"/>
    </source>
</evidence>
<dbReference type="NCBIfam" id="TIGR01727">
    <property type="entry name" value="oligo_HPY"/>
    <property type="match status" value="1"/>
</dbReference>
<evidence type="ECO:0000256" key="7">
    <source>
        <dbReference type="ARBA" id="ARBA00022741"/>
    </source>
</evidence>
<dbReference type="SUPFAM" id="SSF52540">
    <property type="entry name" value="P-loop containing nucleoside triphosphate hydrolases"/>
    <property type="match status" value="1"/>
</dbReference>
<organism evidence="14 15">
    <name type="scientific">Neoroseomonas terrae</name>
    <dbReference type="NCBI Taxonomy" id="424799"/>
    <lineage>
        <taxon>Bacteria</taxon>
        <taxon>Pseudomonadati</taxon>
        <taxon>Pseudomonadota</taxon>
        <taxon>Alphaproteobacteria</taxon>
        <taxon>Acetobacterales</taxon>
        <taxon>Acetobacteraceae</taxon>
        <taxon>Neoroseomonas</taxon>
    </lineage>
</organism>
<evidence type="ECO:0000259" key="13">
    <source>
        <dbReference type="PROSITE" id="PS50928"/>
    </source>
</evidence>
<comment type="subcellular location">
    <subcellularLocation>
        <location evidence="1">Cell inner membrane</location>
        <topology evidence="1">Peripheral membrane protein</topology>
    </subcellularLocation>
    <subcellularLocation>
        <location evidence="2 11">Cell membrane</location>
        <topology evidence="2 11">Multi-pass membrane protein</topology>
    </subcellularLocation>
</comment>
<feature type="transmembrane region" description="Helical" evidence="11">
    <location>
        <begin position="69"/>
        <end position="93"/>
    </location>
</feature>
<evidence type="ECO:0000256" key="6">
    <source>
        <dbReference type="ARBA" id="ARBA00022692"/>
    </source>
</evidence>
<dbReference type="CDD" id="cd03257">
    <property type="entry name" value="ABC_NikE_OppD_transporters"/>
    <property type="match status" value="1"/>
</dbReference>
<feature type="domain" description="ABC transmembrane type-1" evidence="13">
    <location>
        <begin position="65"/>
        <end position="254"/>
    </location>
</feature>
<evidence type="ECO:0000256" key="2">
    <source>
        <dbReference type="ARBA" id="ARBA00004651"/>
    </source>
</evidence>
<dbReference type="SUPFAM" id="SSF161098">
    <property type="entry name" value="MetI-like"/>
    <property type="match status" value="1"/>
</dbReference>
<dbReference type="Pfam" id="PF00528">
    <property type="entry name" value="BPD_transp_1"/>
    <property type="match status" value="1"/>
</dbReference>
<dbReference type="PROSITE" id="PS50893">
    <property type="entry name" value="ABC_TRANSPORTER_2"/>
    <property type="match status" value="1"/>
</dbReference>
<evidence type="ECO:0000256" key="1">
    <source>
        <dbReference type="ARBA" id="ARBA00004417"/>
    </source>
</evidence>
<dbReference type="InterPro" id="IPR035906">
    <property type="entry name" value="MetI-like_sf"/>
</dbReference>
<keyword evidence="15" id="KW-1185">Reference proteome</keyword>
<feature type="transmembrane region" description="Helical" evidence="11">
    <location>
        <begin position="173"/>
        <end position="198"/>
    </location>
</feature>
<dbReference type="CDD" id="cd06261">
    <property type="entry name" value="TM_PBP2"/>
    <property type="match status" value="1"/>
</dbReference>
<accession>A0ABS5EJP8</accession>
<dbReference type="Pfam" id="PF00005">
    <property type="entry name" value="ABC_tran"/>
    <property type="match status" value="1"/>
</dbReference>
<protein>
    <submittedName>
        <fullName evidence="14">Dipeptide/oligopeptide/nickel ABC transporter permease/ATP-binding protein</fullName>
    </submittedName>
</protein>